<dbReference type="SUPFAM" id="SSF81301">
    <property type="entry name" value="Nucleotidyltransferase"/>
    <property type="match status" value="1"/>
</dbReference>
<dbReference type="InterPro" id="IPR007074">
    <property type="entry name" value="LicD/FKTN/FKRP_NTP_transf"/>
</dbReference>
<evidence type="ECO:0000259" key="1">
    <source>
        <dbReference type="Pfam" id="PF04991"/>
    </source>
</evidence>
<evidence type="ECO:0000313" key="2">
    <source>
        <dbReference type="EMBL" id="OUQ09940.1"/>
    </source>
</evidence>
<dbReference type="RefSeq" id="WP_087215275.1">
    <property type="nucleotide sequence ID" value="NZ_NFLC01000014.1"/>
</dbReference>
<dbReference type="Pfam" id="PF04991">
    <property type="entry name" value="LicD"/>
    <property type="match status" value="1"/>
</dbReference>
<name>A0A1Y4QY04_9ENTE</name>
<proteinExistence type="predicted"/>
<accession>A0A1Y4QY04</accession>
<dbReference type="Proteomes" id="UP000196074">
    <property type="component" value="Unassembled WGS sequence"/>
</dbReference>
<dbReference type="InterPro" id="IPR043519">
    <property type="entry name" value="NT_sf"/>
</dbReference>
<evidence type="ECO:0000313" key="3">
    <source>
        <dbReference type="Proteomes" id="UP000196074"/>
    </source>
</evidence>
<dbReference type="GO" id="GO:0009100">
    <property type="term" value="P:glycoprotein metabolic process"/>
    <property type="evidence" value="ECO:0007669"/>
    <property type="project" value="UniProtKB-ARBA"/>
</dbReference>
<organism evidence="2 3">
    <name type="scientific">Enterococcus cecorum</name>
    <dbReference type="NCBI Taxonomy" id="44008"/>
    <lineage>
        <taxon>Bacteria</taxon>
        <taxon>Bacillati</taxon>
        <taxon>Bacillota</taxon>
        <taxon>Bacilli</taxon>
        <taxon>Lactobacillales</taxon>
        <taxon>Enterococcaceae</taxon>
        <taxon>Enterococcus</taxon>
    </lineage>
</organism>
<dbReference type="Gene3D" id="3.30.460.40">
    <property type="match status" value="1"/>
</dbReference>
<reference evidence="3" key="1">
    <citation type="submission" date="2017-04" db="EMBL/GenBank/DDBJ databases">
        <title>Function of individual gut microbiota members based on whole genome sequencing of pure cultures obtained from chicken caecum.</title>
        <authorList>
            <person name="Medvecky M."/>
            <person name="Cejkova D."/>
            <person name="Polansky O."/>
            <person name="Karasova D."/>
            <person name="Kubasova T."/>
            <person name="Cizek A."/>
            <person name="Rychlik I."/>
        </authorList>
    </citation>
    <scope>NUCLEOTIDE SEQUENCE [LARGE SCALE GENOMIC DNA]</scope>
    <source>
        <strain evidence="3">An144</strain>
    </source>
</reference>
<sequence>MTENIKIIQKKELALLKEFIRVCNKHNLKYYILGGTLLGAVRHGGFIPWDDDIDVGMPRNDYEKLMNLYESEFETPYKLVSEKNSSDFTKAFMNLQDTTTKIVMKYSNIAHEESIWMDIFPIDGMPKNYLKNKIHKLRYLSSRMLVQLSQFNKIVNQNKENRPFIEKIIISTAKVINFEKLLTYRKMQKKYINVLSKYDMNEYYSGNLTGAYKLKEVVPSEYFGEGVKILFEDIEVNAPTEYLNYLSAIYGSNYMDLPPEDKRIPHNYDILQL</sequence>
<feature type="domain" description="LicD/FKTN/FKRP nucleotidyltransferase" evidence="1">
    <location>
        <begin position="23"/>
        <end position="251"/>
    </location>
</feature>
<dbReference type="PANTHER" id="PTHR43404">
    <property type="entry name" value="LIPOPOLYSACCHARIDE CHOLINEPHOSPHOTRANSFERASE LICD"/>
    <property type="match status" value="1"/>
</dbReference>
<protein>
    <submittedName>
        <fullName evidence="2">LicD family protein</fullName>
    </submittedName>
</protein>
<comment type="caution">
    <text evidence="2">The sequence shown here is derived from an EMBL/GenBank/DDBJ whole genome shotgun (WGS) entry which is preliminary data.</text>
</comment>
<dbReference type="EMBL" id="NFLC01000014">
    <property type="protein sequence ID" value="OUQ09940.1"/>
    <property type="molecule type" value="Genomic_DNA"/>
</dbReference>
<dbReference type="InterPro" id="IPR052942">
    <property type="entry name" value="LPS_cholinephosphotransferase"/>
</dbReference>
<dbReference type="AlphaFoldDB" id="A0A1Y4QY04"/>
<gene>
    <name evidence="2" type="ORF">B5E88_07890</name>
</gene>
<dbReference type="PANTHER" id="PTHR43404:SF2">
    <property type="entry name" value="LIPOPOLYSACCHARIDE CHOLINEPHOSPHOTRANSFERASE LICD"/>
    <property type="match status" value="1"/>
</dbReference>